<dbReference type="InterPro" id="IPR036388">
    <property type="entry name" value="WH-like_DNA-bd_sf"/>
</dbReference>
<proteinExistence type="predicted"/>
<comment type="caution">
    <text evidence="6">The sequence shown here is derived from an EMBL/GenBank/DDBJ whole genome shotgun (WGS) entry which is preliminary data.</text>
</comment>
<organism evidence="6 7">
    <name type="scientific">Enhydrobacter aerosaccus</name>
    <dbReference type="NCBI Taxonomy" id="225324"/>
    <lineage>
        <taxon>Bacteria</taxon>
        <taxon>Pseudomonadati</taxon>
        <taxon>Pseudomonadota</taxon>
        <taxon>Alphaproteobacteria</taxon>
        <taxon>Hyphomicrobiales</taxon>
        <taxon>Enhydrobacter</taxon>
    </lineage>
</organism>
<evidence type="ECO:0000256" key="3">
    <source>
        <dbReference type="ARBA" id="ARBA00023163"/>
    </source>
</evidence>
<dbReference type="Gene3D" id="1.10.10.10">
    <property type="entry name" value="Winged helix-like DNA-binding domain superfamily/Winged helix DNA-binding domain"/>
    <property type="match status" value="1"/>
</dbReference>
<keyword evidence="1" id="KW-0805">Transcription regulation</keyword>
<sequence length="282" mass="31611">MSNNQSTDQIAIQPEHIELLEPIAEMKDENDRQFITALARGLELLRCFTPQRPYLGNQDLSQLTGLPKATITRLTYTLVKLGYLKQSAVTNKYQLSVGVLAFGANMLSNVSINNLVTPYMEELADYAGSAVAMATRDRLMMVYLHVVQGKGQTTMRRTVGSYLPIHLSAMGRACLASMPLAEQEFILNAIRNKYPDEWLKISRALDKAFKDYEAYGYCFSLGDWHKDVNSVATALMHPSEGLLTFNCGGPSFILSRDKIEEDIAPRLLHMKNNIASNLYIYS</sequence>
<feature type="domain" description="IclR-ED" evidence="5">
    <location>
        <begin position="98"/>
        <end position="280"/>
    </location>
</feature>
<dbReference type="InterPro" id="IPR029016">
    <property type="entry name" value="GAF-like_dom_sf"/>
</dbReference>
<protein>
    <submittedName>
        <fullName evidence="6">IclR family transcriptional regulator</fullName>
    </submittedName>
</protein>
<evidence type="ECO:0000259" key="4">
    <source>
        <dbReference type="PROSITE" id="PS51077"/>
    </source>
</evidence>
<dbReference type="InterPro" id="IPR050707">
    <property type="entry name" value="HTH_MetabolicPath_Reg"/>
</dbReference>
<dbReference type="InterPro" id="IPR005471">
    <property type="entry name" value="Tscrpt_reg_IclR_N"/>
</dbReference>
<dbReference type="InterPro" id="IPR036390">
    <property type="entry name" value="WH_DNA-bd_sf"/>
</dbReference>
<evidence type="ECO:0000256" key="1">
    <source>
        <dbReference type="ARBA" id="ARBA00023015"/>
    </source>
</evidence>
<dbReference type="EMBL" id="LGSW01000032">
    <property type="protein sequence ID" value="KND16355.1"/>
    <property type="molecule type" value="Genomic_DNA"/>
</dbReference>
<evidence type="ECO:0000256" key="2">
    <source>
        <dbReference type="ARBA" id="ARBA00023125"/>
    </source>
</evidence>
<dbReference type="PROSITE" id="PS51077">
    <property type="entry name" value="HTH_ICLR"/>
    <property type="match status" value="1"/>
</dbReference>
<evidence type="ECO:0000313" key="6">
    <source>
        <dbReference type="EMBL" id="KND16355.1"/>
    </source>
</evidence>
<evidence type="ECO:0000259" key="5">
    <source>
        <dbReference type="PROSITE" id="PS51078"/>
    </source>
</evidence>
<keyword evidence="7" id="KW-1185">Reference proteome</keyword>
<dbReference type="PANTHER" id="PTHR30136">
    <property type="entry name" value="HELIX-TURN-HELIX TRANSCRIPTIONAL REGULATOR, ICLR FAMILY"/>
    <property type="match status" value="1"/>
</dbReference>
<dbReference type="PANTHER" id="PTHR30136:SF33">
    <property type="entry name" value="TRANSCRIPTIONAL REGULATORY PROTEIN"/>
    <property type="match status" value="1"/>
</dbReference>
<accession>A0ABR5IIR4</accession>
<dbReference type="PROSITE" id="PS51078">
    <property type="entry name" value="ICLR_ED"/>
    <property type="match status" value="1"/>
</dbReference>
<name>A0ABR5IIR4_9HYPH</name>
<gene>
    <name evidence="6" type="ORF">AFK20_12910</name>
</gene>
<dbReference type="Pfam" id="PF09339">
    <property type="entry name" value="HTH_IclR"/>
    <property type="match status" value="1"/>
</dbReference>
<dbReference type="InterPro" id="IPR014757">
    <property type="entry name" value="Tscrpt_reg_IclR_C"/>
</dbReference>
<feature type="domain" description="HTH iclR-type" evidence="4">
    <location>
        <begin position="35"/>
        <end position="97"/>
    </location>
</feature>
<evidence type="ECO:0000313" key="7">
    <source>
        <dbReference type="Proteomes" id="UP000053900"/>
    </source>
</evidence>
<dbReference type="Pfam" id="PF01614">
    <property type="entry name" value="IclR_C"/>
    <property type="match status" value="1"/>
</dbReference>
<dbReference type="SUPFAM" id="SSF55781">
    <property type="entry name" value="GAF domain-like"/>
    <property type="match status" value="1"/>
</dbReference>
<reference evidence="6 7" key="1">
    <citation type="submission" date="2015-07" db="EMBL/GenBank/DDBJ databases">
        <title>Draft genome of Enhydrobacter aerosaccus.</title>
        <authorList>
            <person name="Wang X."/>
        </authorList>
    </citation>
    <scope>NUCLEOTIDE SEQUENCE [LARGE SCALE GENOMIC DNA]</scope>
    <source>
        <strain evidence="6 7">CGMCC9176</strain>
    </source>
</reference>
<dbReference type="Gene3D" id="3.30.450.40">
    <property type="match status" value="1"/>
</dbReference>
<dbReference type="SUPFAM" id="SSF46785">
    <property type="entry name" value="Winged helix' DNA-binding domain"/>
    <property type="match status" value="1"/>
</dbReference>
<dbReference type="SMART" id="SM00346">
    <property type="entry name" value="HTH_ICLR"/>
    <property type="match status" value="1"/>
</dbReference>
<keyword evidence="2" id="KW-0238">DNA-binding</keyword>
<keyword evidence="3" id="KW-0804">Transcription</keyword>
<dbReference type="Proteomes" id="UP000053900">
    <property type="component" value="Unassembled WGS sequence"/>
</dbReference>